<organism evidence="3 4">
    <name type="scientific">Toxoplasma gondii TgCatPRC2</name>
    <dbReference type="NCBI Taxonomy" id="1130821"/>
    <lineage>
        <taxon>Eukaryota</taxon>
        <taxon>Sar</taxon>
        <taxon>Alveolata</taxon>
        <taxon>Apicomplexa</taxon>
        <taxon>Conoidasida</taxon>
        <taxon>Coccidia</taxon>
        <taxon>Eucoccidiorida</taxon>
        <taxon>Eimeriorina</taxon>
        <taxon>Sarcocystidae</taxon>
        <taxon>Toxoplasma</taxon>
    </lineage>
</organism>
<dbReference type="EMBL" id="AHZP02000544">
    <property type="protein sequence ID" value="KYK70404.1"/>
    <property type="molecule type" value="Genomic_DNA"/>
</dbReference>
<dbReference type="Proteomes" id="UP000075225">
    <property type="component" value="Unassembled WGS sequence"/>
</dbReference>
<feature type="compositionally biased region" description="Low complexity" evidence="1">
    <location>
        <begin position="213"/>
        <end position="229"/>
    </location>
</feature>
<feature type="chain" id="PRO_5007581698" evidence="2">
    <location>
        <begin position="26"/>
        <end position="363"/>
    </location>
</feature>
<feature type="region of interest" description="Disordered" evidence="1">
    <location>
        <begin position="200"/>
        <end position="249"/>
    </location>
</feature>
<proteinExistence type="predicted"/>
<feature type="compositionally biased region" description="Basic and acidic residues" evidence="1">
    <location>
        <begin position="339"/>
        <end position="363"/>
    </location>
</feature>
<feature type="compositionally biased region" description="Polar residues" evidence="1">
    <location>
        <begin position="289"/>
        <end position="299"/>
    </location>
</feature>
<accession>A0A151HM45</accession>
<comment type="caution">
    <text evidence="3">The sequence shown here is derived from an EMBL/GenBank/DDBJ whole genome shotgun (WGS) entry which is preliminary data.</text>
</comment>
<evidence type="ECO:0000313" key="3">
    <source>
        <dbReference type="EMBL" id="KYK70404.1"/>
    </source>
</evidence>
<name>A0A151HM45_TOXGO</name>
<feature type="signal peptide" evidence="2">
    <location>
        <begin position="1"/>
        <end position="25"/>
    </location>
</feature>
<sequence>MWRVVSVELILLVVEFVVCFQDCEGGRSFVKKSMHVSLSPAPACWIRQAAASCETQRCLVFCEFACGSRVFFERCCLHWASFQAFASPLNVKVHAGNSLAYDDISIAGLGWISVAGSAGPKELHVWVPQGVKVFRRPAMLPRQIRTTGVEEFHGKSPRARGPRINAKKKRMVEALRDQEKRDRLHAELEARERQAAEARARFVPVSSEETVDSEGLSCSSPSASLSSASIADCGEREQGETVSSAFGDTEKDAETACVATRPSQHFGLAPRGKKEEIESLLTEETNVSSFSSLWRSQAATGDRRSSEFSGEIRREGEAATAKKRPVQGNAEISEDENAMGEHRGSVVDLRPPDEDRRRETRCR</sequence>
<dbReference type="VEuPathDB" id="ToxoDB:TGPRC2_260210B"/>
<evidence type="ECO:0000313" key="4">
    <source>
        <dbReference type="Proteomes" id="UP000075225"/>
    </source>
</evidence>
<gene>
    <name evidence="3" type="ORF">TGPRC2_260210B</name>
</gene>
<keyword evidence="2" id="KW-0732">Signal</keyword>
<evidence type="ECO:0000256" key="2">
    <source>
        <dbReference type="SAM" id="SignalP"/>
    </source>
</evidence>
<feature type="region of interest" description="Disordered" evidence="1">
    <location>
        <begin position="289"/>
        <end position="363"/>
    </location>
</feature>
<feature type="compositionally biased region" description="Basic and acidic residues" evidence="1">
    <location>
        <begin position="301"/>
        <end position="317"/>
    </location>
</feature>
<dbReference type="AlphaFoldDB" id="A0A151HM45"/>
<protein>
    <submittedName>
        <fullName evidence="3">DnaJ domain-containing protein</fullName>
    </submittedName>
</protein>
<reference evidence="4" key="1">
    <citation type="submission" date="2016-03" db="EMBL/GenBank/DDBJ databases">
        <authorList>
            <person name="Sibley D."/>
            <person name="Venepally P."/>
            <person name="Karamycheva S."/>
            <person name="Hadjithomas M."/>
            <person name="Khan A."/>
            <person name="Brunk B."/>
            <person name="Roos D."/>
            <person name="Caler E."/>
            <person name="Lorenzi H."/>
        </authorList>
    </citation>
    <scope>NUCLEOTIDE SEQUENCE [LARGE SCALE GENOMIC DNA]</scope>
    <source>
        <strain evidence="4">TgCatPRC2</strain>
    </source>
</reference>
<evidence type="ECO:0000256" key="1">
    <source>
        <dbReference type="SAM" id="MobiDB-lite"/>
    </source>
</evidence>